<dbReference type="GO" id="GO:0016301">
    <property type="term" value="F:kinase activity"/>
    <property type="evidence" value="ECO:0007669"/>
    <property type="project" value="UniProtKB-KW"/>
</dbReference>
<name>A0A2C6DED0_9GAMM</name>
<reference evidence="2 4" key="3">
    <citation type="submission" date="2019-03" db="EMBL/GenBank/DDBJ databases">
        <authorList>
            <consortium name="Pathogen Informatics"/>
        </authorList>
    </citation>
    <scope>NUCLEOTIDE SEQUENCE [LARGE SCALE GENOMIC DNA]</scope>
    <source>
        <strain evidence="2 4">NCTC12282</strain>
    </source>
</reference>
<protein>
    <submittedName>
        <fullName evidence="1">Kinase</fullName>
    </submittedName>
</protein>
<dbReference type="InterPro" id="IPR027417">
    <property type="entry name" value="P-loop_NTPase"/>
</dbReference>
<dbReference type="EMBL" id="PDDX01000001">
    <property type="protein sequence ID" value="PHI29546.1"/>
    <property type="molecule type" value="Genomic_DNA"/>
</dbReference>
<reference evidence="3" key="1">
    <citation type="submission" date="2017-09" db="EMBL/GenBank/DDBJ databases">
        <title>FDA dAtabase for Regulatory Grade micrObial Sequences (FDA-ARGOS): Supporting development and validation of Infectious Disease Dx tests.</title>
        <authorList>
            <person name="Minogue T."/>
            <person name="Wolcott M."/>
            <person name="Wasieloski L."/>
            <person name="Aguilar W."/>
            <person name="Moore D."/>
            <person name="Tallon L."/>
            <person name="Sadzewicz L."/>
            <person name="Ott S."/>
            <person name="Zhao X."/>
            <person name="Nagaraj S."/>
            <person name="Vavikolanu K."/>
            <person name="Aluvathingal J."/>
            <person name="Nadendla S."/>
            <person name="Sichtig H."/>
        </authorList>
    </citation>
    <scope>NUCLEOTIDE SEQUENCE [LARGE SCALE GENOMIC DNA]</scope>
    <source>
        <strain evidence="3">FDAARGOS_387</strain>
    </source>
</reference>
<dbReference type="PANTHER" id="PTHR37807:SF3">
    <property type="entry name" value="OS07G0160300 PROTEIN"/>
    <property type="match status" value="1"/>
</dbReference>
<organism evidence="1 3">
    <name type="scientific">Budvicia aquatica</name>
    <dbReference type="NCBI Taxonomy" id="82979"/>
    <lineage>
        <taxon>Bacteria</taxon>
        <taxon>Pseudomonadati</taxon>
        <taxon>Pseudomonadota</taxon>
        <taxon>Gammaproteobacteria</taxon>
        <taxon>Enterobacterales</taxon>
        <taxon>Budviciaceae</taxon>
        <taxon>Budvicia</taxon>
    </lineage>
</organism>
<dbReference type="RefSeq" id="WP_029093048.1">
    <property type="nucleotide sequence ID" value="NZ_BRLG01000002.1"/>
</dbReference>
<keyword evidence="1" id="KW-0808">Transferase</keyword>
<evidence type="ECO:0000313" key="4">
    <source>
        <dbReference type="Proteomes" id="UP000373449"/>
    </source>
</evidence>
<proteinExistence type="predicted"/>
<evidence type="ECO:0000313" key="2">
    <source>
        <dbReference type="EMBL" id="VFS47863.1"/>
    </source>
</evidence>
<dbReference type="SUPFAM" id="SSF52540">
    <property type="entry name" value="P-loop containing nucleoside triphosphate hydrolases"/>
    <property type="match status" value="1"/>
</dbReference>
<keyword evidence="3" id="KW-1185">Reference proteome</keyword>
<reference evidence="1" key="2">
    <citation type="submission" date="2017-09" db="EMBL/GenBank/DDBJ databases">
        <title>FDA dAtabase for Regulatory Grade micrObial Sequences (FDA-ARGOS): Supporting development and validation of Infectious Disease Dx tests.</title>
        <authorList>
            <person name="Minogue T."/>
            <person name="Wolcott M."/>
            <person name="Wasieloski L."/>
            <person name="Aguilar W."/>
            <person name="Moore D."/>
            <person name="Tallon L.J."/>
            <person name="Sadzewicz L."/>
            <person name="Ott S."/>
            <person name="Zhao X."/>
            <person name="Nagaraj S."/>
            <person name="Vavikolanu K."/>
            <person name="Aluvathingal J."/>
            <person name="Nadendla S."/>
            <person name="Sichtig H."/>
        </authorList>
    </citation>
    <scope>NUCLEOTIDE SEQUENCE</scope>
    <source>
        <strain evidence="1">FDAARGOS_387</strain>
    </source>
</reference>
<dbReference type="AlphaFoldDB" id="A0A2C6DED0"/>
<evidence type="ECO:0000313" key="3">
    <source>
        <dbReference type="Proteomes" id="UP000224974"/>
    </source>
</evidence>
<keyword evidence="1" id="KW-0418">Kinase</keyword>
<dbReference type="STRING" id="1111728.GCA_000427805_00440"/>
<dbReference type="Proteomes" id="UP000224974">
    <property type="component" value="Unassembled WGS sequence"/>
</dbReference>
<gene>
    <name evidence="1" type="ORF">CRN84_09500</name>
    <name evidence="2" type="ORF">NCTC12282_02805</name>
</gene>
<dbReference type="OrthoDB" id="3819922at2"/>
<dbReference type="EMBL" id="CAADJA010000002">
    <property type="protein sequence ID" value="VFS47863.1"/>
    <property type="molecule type" value="Genomic_DNA"/>
</dbReference>
<dbReference type="Proteomes" id="UP000373449">
    <property type="component" value="Unassembled WGS sequence"/>
</dbReference>
<accession>A0A2C6DED0</accession>
<dbReference type="PANTHER" id="PTHR37807">
    <property type="entry name" value="OS07G0160300 PROTEIN"/>
    <property type="match status" value="1"/>
</dbReference>
<sequence>MLIVFSGLPGVGKSSIAKELAKKTSAVYLRIDSAEQAIRCSNVLRDDVGISGYSACCALAKDNLLLGHSVIADCVNPVCWSRDTWMAVATEAGVAGLEVEIICSDLEEHRHRVESRKVDIPGLVLPDWKKVTENEYQPWQRPRIIVDTAGKTLCCCVDELLQHLQTCD</sequence>
<evidence type="ECO:0000313" key="1">
    <source>
        <dbReference type="EMBL" id="PHI29546.1"/>
    </source>
</evidence>
<dbReference type="Pfam" id="PF13671">
    <property type="entry name" value="AAA_33"/>
    <property type="match status" value="1"/>
</dbReference>
<dbReference type="Gene3D" id="3.40.50.300">
    <property type="entry name" value="P-loop containing nucleotide triphosphate hydrolases"/>
    <property type="match status" value="1"/>
</dbReference>